<organism evidence="1 2">
    <name type="scientific">Varanus komodoensis</name>
    <name type="common">Komodo dragon</name>
    <dbReference type="NCBI Taxonomy" id="61221"/>
    <lineage>
        <taxon>Eukaryota</taxon>
        <taxon>Metazoa</taxon>
        <taxon>Chordata</taxon>
        <taxon>Craniata</taxon>
        <taxon>Vertebrata</taxon>
        <taxon>Euteleostomi</taxon>
        <taxon>Lepidosauria</taxon>
        <taxon>Squamata</taxon>
        <taxon>Bifurcata</taxon>
        <taxon>Unidentata</taxon>
        <taxon>Episquamata</taxon>
        <taxon>Toxicofera</taxon>
        <taxon>Anguimorpha</taxon>
        <taxon>Paleoanguimorpha</taxon>
        <taxon>Varanoidea</taxon>
        <taxon>Varanidae</taxon>
        <taxon>Varanus</taxon>
    </lineage>
</organism>
<protein>
    <submittedName>
        <fullName evidence="1">Stimulator of chondrogenesis 1</fullName>
    </submittedName>
</protein>
<dbReference type="RefSeq" id="XP_044286914.1">
    <property type="nucleotide sequence ID" value="XM_044430979.1"/>
</dbReference>
<dbReference type="GO" id="GO:0005794">
    <property type="term" value="C:Golgi apparatus"/>
    <property type="evidence" value="ECO:0007669"/>
    <property type="project" value="TreeGrafter"/>
</dbReference>
<dbReference type="PANTHER" id="PTHR17463:SF0">
    <property type="entry name" value="SCRAPIE-RESPONSIVE PROTEIN 1"/>
    <property type="match status" value="1"/>
</dbReference>
<dbReference type="InterPro" id="IPR028063">
    <property type="entry name" value="SCRG1"/>
</dbReference>
<sequence length="122" mass="14248">MKEEIQKFQKSPNHFLFLHQHRKNKRMKMLSTLLFLNMLLGVNLTPSGRLSCYRKILKDHNCHNIPEGVASLRPIDRHLQDHFWEGKGCEMVCYCNFNELLCCPKGIFFGPKISFVIPCNSP</sequence>
<reference evidence="1" key="1">
    <citation type="submission" date="2025-08" db="UniProtKB">
        <authorList>
            <consortium name="Ensembl"/>
        </authorList>
    </citation>
    <scope>IDENTIFICATION</scope>
</reference>
<accession>A0A8D2LQA9</accession>
<evidence type="ECO:0000313" key="2">
    <source>
        <dbReference type="Proteomes" id="UP000694545"/>
    </source>
</evidence>
<evidence type="ECO:0000313" key="1">
    <source>
        <dbReference type="Ensembl" id="ENSVKKP00000025448.1"/>
    </source>
</evidence>
<gene>
    <name evidence="1" type="primary">SCRG1</name>
</gene>
<dbReference type="GeneID" id="123023865"/>
<keyword evidence="2" id="KW-1185">Reference proteome</keyword>
<dbReference type="OrthoDB" id="8865355at2759"/>
<dbReference type="AlphaFoldDB" id="A0A8D2LQA9"/>
<dbReference type="KEGG" id="vko:123023865"/>
<dbReference type="Proteomes" id="UP000694545">
    <property type="component" value="Unplaced"/>
</dbReference>
<proteinExistence type="predicted"/>
<dbReference type="OMA" id="NVPDHFW"/>
<dbReference type="Ensembl" id="ENSVKKT00000026063.1">
    <property type="protein sequence ID" value="ENSVKKP00000025448.1"/>
    <property type="gene ID" value="ENSVKKG00000016703.1"/>
</dbReference>
<name>A0A8D2LQA9_VARKO</name>
<dbReference type="GO" id="GO:0044306">
    <property type="term" value="C:neuron projection terminus"/>
    <property type="evidence" value="ECO:0007669"/>
    <property type="project" value="TreeGrafter"/>
</dbReference>
<dbReference type="CTD" id="11341"/>
<dbReference type="Pfam" id="PF15224">
    <property type="entry name" value="SCRG1"/>
    <property type="match status" value="1"/>
</dbReference>
<dbReference type="PANTHER" id="PTHR17463">
    <property type="entry name" value="SCRAPIE-RESPONSIVE PROTEIN 1 SCRG1"/>
    <property type="match status" value="1"/>
</dbReference>
<reference evidence="1" key="2">
    <citation type="submission" date="2025-09" db="UniProtKB">
        <authorList>
            <consortium name="Ensembl"/>
        </authorList>
    </citation>
    <scope>IDENTIFICATION</scope>
</reference>